<dbReference type="Proteomes" id="UP001597186">
    <property type="component" value="Unassembled WGS sequence"/>
</dbReference>
<keyword evidence="3" id="KW-1185">Reference proteome</keyword>
<evidence type="ECO:0000256" key="1">
    <source>
        <dbReference type="SAM" id="MobiDB-lite"/>
    </source>
</evidence>
<sequence length="54" mass="5921">MTDFTPPAQIDDTEKPSTARRAYIAPTITFASADKGPEGKAYHSYEQEDIFGPS</sequence>
<accession>A0ABW4ECW4</accession>
<name>A0ABW4ECW4_9RHOB</name>
<reference evidence="3" key="1">
    <citation type="journal article" date="2019" name="Int. J. Syst. Evol. Microbiol.">
        <title>The Global Catalogue of Microorganisms (GCM) 10K type strain sequencing project: providing services to taxonomists for standard genome sequencing and annotation.</title>
        <authorList>
            <consortium name="The Broad Institute Genomics Platform"/>
            <consortium name="The Broad Institute Genome Sequencing Center for Infectious Disease"/>
            <person name="Wu L."/>
            <person name="Ma J."/>
        </authorList>
    </citation>
    <scope>NUCLEOTIDE SEQUENCE [LARGE SCALE GENOMIC DNA]</scope>
    <source>
        <strain evidence="3">CGMCC 1.12477</strain>
    </source>
</reference>
<evidence type="ECO:0000313" key="3">
    <source>
        <dbReference type="Proteomes" id="UP001597186"/>
    </source>
</evidence>
<gene>
    <name evidence="2" type="ORF">ACFTOW_00820</name>
</gene>
<protein>
    <submittedName>
        <fullName evidence="2">Uncharacterized protein</fullName>
    </submittedName>
</protein>
<proteinExistence type="predicted"/>
<organism evidence="2 3">
    <name type="scientific">Lacimonas salitolerans</name>
    <dbReference type="NCBI Taxonomy" id="1323750"/>
    <lineage>
        <taxon>Bacteria</taxon>
        <taxon>Pseudomonadati</taxon>
        <taxon>Pseudomonadota</taxon>
        <taxon>Alphaproteobacteria</taxon>
        <taxon>Rhodobacterales</taxon>
        <taxon>Paracoccaceae</taxon>
        <taxon>Lacimonas</taxon>
    </lineage>
</organism>
<feature type="compositionally biased region" description="Basic and acidic residues" evidence="1">
    <location>
        <begin position="35"/>
        <end position="46"/>
    </location>
</feature>
<evidence type="ECO:0000313" key="2">
    <source>
        <dbReference type="EMBL" id="MFD1507954.1"/>
    </source>
</evidence>
<dbReference type="EMBL" id="JBHUDD010000004">
    <property type="protein sequence ID" value="MFD1507954.1"/>
    <property type="molecule type" value="Genomic_DNA"/>
</dbReference>
<comment type="caution">
    <text evidence="2">The sequence shown here is derived from an EMBL/GenBank/DDBJ whole genome shotgun (WGS) entry which is preliminary data.</text>
</comment>
<dbReference type="RefSeq" id="WP_379912095.1">
    <property type="nucleotide sequence ID" value="NZ_JBHUDD010000004.1"/>
</dbReference>
<feature type="region of interest" description="Disordered" evidence="1">
    <location>
        <begin position="33"/>
        <end position="54"/>
    </location>
</feature>
<feature type="region of interest" description="Disordered" evidence="1">
    <location>
        <begin position="1"/>
        <end position="20"/>
    </location>
</feature>